<keyword evidence="2" id="KW-1185">Reference proteome</keyword>
<organism evidence="1 2">
    <name type="scientific">Taklimakanibacter albus</name>
    <dbReference type="NCBI Taxonomy" id="2800327"/>
    <lineage>
        <taxon>Bacteria</taxon>
        <taxon>Pseudomonadati</taxon>
        <taxon>Pseudomonadota</taxon>
        <taxon>Alphaproteobacteria</taxon>
        <taxon>Hyphomicrobiales</taxon>
        <taxon>Aestuariivirgaceae</taxon>
        <taxon>Taklimakanibacter</taxon>
    </lineage>
</organism>
<dbReference type="EMBL" id="JAENHL010000008">
    <property type="protein sequence ID" value="MBK1870310.1"/>
    <property type="molecule type" value="Genomic_DNA"/>
</dbReference>
<name>A0ACC5RCV6_9HYPH</name>
<dbReference type="Proteomes" id="UP000616151">
    <property type="component" value="Unassembled WGS sequence"/>
</dbReference>
<sequence>MANLSIRIDFDPEHRLGPGKIQLLEQIASLGSIAASGRALGMSYRRAWELIDELNSIFGEPVVIPRSGGKKGGGAALTPLGLTIISRYRAIERAAMSAAESHVAALDAEINGRSKRQKRA</sequence>
<proteinExistence type="predicted"/>
<reference evidence="1" key="1">
    <citation type="submission" date="2021-01" db="EMBL/GenBank/DDBJ databases">
        <authorList>
            <person name="Sun Q."/>
        </authorList>
    </citation>
    <scope>NUCLEOTIDE SEQUENCE</scope>
    <source>
        <strain evidence="1">YIM B02566</strain>
    </source>
</reference>
<gene>
    <name evidence="1" type="ORF">JHL16_28360</name>
</gene>
<evidence type="ECO:0000313" key="2">
    <source>
        <dbReference type="Proteomes" id="UP000616151"/>
    </source>
</evidence>
<evidence type="ECO:0000313" key="1">
    <source>
        <dbReference type="EMBL" id="MBK1870310.1"/>
    </source>
</evidence>
<accession>A0ACC5RCV6</accession>
<comment type="caution">
    <text evidence="1">The sequence shown here is derived from an EMBL/GenBank/DDBJ whole genome shotgun (WGS) entry which is preliminary data.</text>
</comment>
<protein>
    <submittedName>
        <fullName evidence="1">LysR family transcriptional regulator</fullName>
    </submittedName>
</protein>